<evidence type="ECO:0000313" key="8">
    <source>
        <dbReference type="EMBL" id="AGF79150.1"/>
    </source>
</evidence>
<dbReference type="PANTHER" id="PTHR32071:SF119">
    <property type="entry name" value="SIGMA L-DEPENDENT TRANSCRIPTIONAL REGULATOR YPLP-RELATED"/>
    <property type="match status" value="1"/>
</dbReference>
<dbReference type="InterPro" id="IPR009057">
    <property type="entry name" value="Homeodomain-like_sf"/>
</dbReference>
<keyword evidence="8" id="KW-0238">DNA-binding</keyword>
<feature type="domain" description="Sigma-54 factor interaction" evidence="6">
    <location>
        <begin position="147"/>
        <end position="375"/>
    </location>
</feature>
<dbReference type="Pfam" id="PF25601">
    <property type="entry name" value="AAA_lid_14"/>
    <property type="match status" value="1"/>
</dbReference>
<evidence type="ECO:0000259" key="6">
    <source>
        <dbReference type="PROSITE" id="PS50045"/>
    </source>
</evidence>
<dbReference type="InterPro" id="IPR027417">
    <property type="entry name" value="P-loop_NTPase"/>
</dbReference>
<dbReference type="PROSITE" id="PS00675">
    <property type="entry name" value="SIGMA54_INTERACT_1"/>
    <property type="match status" value="1"/>
</dbReference>
<dbReference type="AlphaFoldDB" id="M1PHS2"/>
<dbReference type="PRINTS" id="PR01590">
    <property type="entry name" value="HTHFIS"/>
</dbReference>
<evidence type="ECO:0000259" key="7">
    <source>
        <dbReference type="PROSITE" id="PS50110"/>
    </source>
</evidence>
<evidence type="ECO:0000256" key="4">
    <source>
        <dbReference type="ARBA" id="ARBA00023163"/>
    </source>
</evidence>
<dbReference type="EMBL" id="CP003985">
    <property type="protein sequence ID" value="AGF79150.1"/>
    <property type="molecule type" value="Genomic_DNA"/>
</dbReference>
<dbReference type="GO" id="GO:0043565">
    <property type="term" value="F:sequence-specific DNA binding"/>
    <property type="evidence" value="ECO:0007669"/>
    <property type="project" value="InterPro"/>
</dbReference>
<dbReference type="SMART" id="SM00382">
    <property type="entry name" value="AAA"/>
    <property type="match status" value="1"/>
</dbReference>
<dbReference type="GO" id="GO:0005524">
    <property type="term" value="F:ATP binding"/>
    <property type="evidence" value="ECO:0007669"/>
    <property type="project" value="UniProtKB-KW"/>
</dbReference>
<dbReference type="FunFam" id="3.40.50.300:FF:000006">
    <property type="entry name" value="DNA-binding transcriptional regulator NtrC"/>
    <property type="match status" value="1"/>
</dbReference>
<dbReference type="Gene3D" id="3.40.50.2300">
    <property type="match status" value="1"/>
</dbReference>
<dbReference type="PROSITE" id="PS50110">
    <property type="entry name" value="RESPONSE_REGULATORY"/>
    <property type="match status" value="1"/>
</dbReference>
<proteinExistence type="predicted"/>
<dbReference type="InterPro" id="IPR002197">
    <property type="entry name" value="HTH_Fis"/>
</dbReference>
<feature type="domain" description="Response regulatory" evidence="7">
    <location>
        <begin position="8"/>
        <end position="122"/>
    </location>
</feature>
<accession>M1PHS2</accession>
<dbReference type="Gene3D" id="1.10.8.60">
    <property type="match status" value="1"/>
</dbReference>
<dbReference type="HOGENOM" id="CLU_000445_0_6_7"/>
<keyword evidence="2" id="KW-0067">ATP-binding</keyword>
<dbReference type="PATRIC" id="fig|1167006.5.peg.2831"/>
<dbReference type="InterPro" id="IPR002078">
    <property type="entry name" value="Sigma_54_int"/>
</dbReference>
<keyword evidence="4" id="KW-0804">Transcription</keyword>
<dbReference type="PANTHER" id="PTHR32071">
    <property type="entry name" value="TRANSCRIPTIONAL REGULATORY PROTEIN"/>
    <property type="match status" value="1"/>
</dbReference>
<keyword evidence="5" id="KW-0597">Phosphoprotein</keyword>
<sequence length="459" mass="51697">MSKKNNITILLVDDEEINVQNVGHFLEQQGFSVTTATSGEKALSLLNQSHFDLVITDLKMGDVDGVQVMKTAKELHPEIEVIIVTGYATVNSAVEAMDQGAFYYLPKPIKLKELHALVLRATEKTLLRREIGRLKLRIGAQQGTTQFIGQNPAILELKDSIAHFAQLDCNILITGETGTGKELVARTIYELSPRSEKRFLPINCGAMTEELMANELFGHEKDAYTDAGSLRNGLLESANGGVVLFDEIGEMPLIMQVKLLRVLQEKTIIRVGGNKEIPIDIRLLAATNRDLKEEVQKGTFRQDLYYRLNVINLHIPPLRDRKDDIPLLVNYFLAKYSLPNTETKNFSKEAMKRLLDHDYPGNARELENIIERSLAICDDSEIQPHHLPADIYGHKSFHLSHVDTEKPHISLEENERDYILSILKGVDGNKTKAAKIIGIDRVSLWRKLKKYEKNGIATE</sequence>
<evidence type="ECO:0000256" key="5">
    <source>
        <dbReference type="PROSITE-ProRule" id="PRU00169"/>
    </source>
</evidence>
<dbReference type="SUPFAM" id="SSF52172">
    <property type="entry name" value="CheY-like"/>
    <property type="match status" value="1"/>
</dbReference>
<dbReference type="InterPro" id="IPR058031">
    <property type="entry name" value="AAA_lid_NorR"/>
</dbReference>
<evidence type="ECO:0000256" key="2">
    <source>
        <dbReference type="ARBA" id="ARBA00022840"/>
    </source>
</evidence>
<dbReference type="SMART" id="SM00448">
    <property type="entry name" value="REC"/>
    <property type="match status" value="1"/>
</dbReference>
<reference evidence="9" key="1">
    <citation type="journal article" date="2013" name="Stand. Genomic Sci.">
        <title>Complete genome sequence of Desulfocapsa sulfexigens, a marine deltaproteobacterium specialized in disproportionating inorganic sulfur compounds.</title>
        <authorList>
            <person name="Finster K.W."/>
            <person name="Kjeldsen K.U."/>
            <person name="Kube M."/>
            <person name="Reinhardt R."/>
            <person name="Mussmann M."/>
            <person name="Amann R."/>
            <person name="Schreiber L."/>
        </authorList>
    </citation>
    <scope>NUCLEOTIDE SEQUENCE [LARGE SCALE GENOMIC DNA]</scope>
    <source>
        <strain evidence="9">DSM 10523 / SB164P1</strain>
    </source>
</reference>
<feature type="modified residue" description="4-aspartylphosphate" evidence="5">
    <location>
        <position position="57"/>
    </location>
</feature>
<dbReference type="OrthoDB" id="9763792at2"/>
<dbReference type="KEGG" id="dsf:UWK_02614"/>
<dbReference type="CDD" id="cd00009">
    <property type="entry name" value="AAA"/>
    <property type="match status" value="1"/>
</dbReference>
<dbReference type="RefSeq" id="WP_015404836.1">
    <property type="nucleotide sequence ID" value="NC_020304.1"/>
</dbReference>
<dbReference type="Pfam" id="PF00158">
    <property type="entry name" value="Sigma54_activat"/>
    <property type="match status" value="1"/>
</dbReference>
<evidence type="ECO:0000256" key="1">
    <source>
        <dbReference type="ARBA" id="ARBA00022741"/>
    </source>
</evidence>
<dbReference type="Proteomes" id="UP000011721">
    <property type="component" value="Chromosome"/>
</dbReference>
<dbReference type="Pfam" id="PF02954">
    <property type="entry name" value="HTH_8"/>
    <property type="match status" value="1"/>
</dbReference>
<dbReference type="InterPro" id="IPR003593">
    <property type="entry name" value="AAA+_ATPase"/>
</dbReference>
<dbReference type="Gene3D" id="3.40.50.300">
    <property type="entry name" value="P-loop containing nucleotide triphosphate hydrolases"/>
    <property type="match status" value="1"/>
</dbReference>
<dbReference type="STRING" id="1167006.UWK_02614"/>
<evidence type="ECO:0000313" key="9">
    <source>
        <dbReference type="Proteomes" id="UP000011721"/>
    </source>
</evidence>
<dbReference type="SUPFAM" id="SSF52540">
    <property type="entry name" value="P-loop containing nucleoside triphosphate hydrolases"/>
    <property type="match status" value="1"/>
</dbReference>
<dbReference type="eggNOG" id="COG2204">
    <property type="taxonomic scope" value="Bacteria"/>
</dbReference>
<keyword evidence="9" id="KW-1185">Reference proteome</keyword>
<organism evidence="8 9">
    <name type="scientific">Desulfocapsa sulfexigens (strain DSM 10523 / SB164P1)</name>
    <dbReference type="NCBI Taxonomy" id="1167006"/>
    <lineage>
        <taxon>Bacteria</taxon>
        <taxon>Pseudomonadati</taxon>
        <taxon>Thermodesulfobacteriota</taxon>
        <taxon>Desulfobulbia</taxon>
        <taxon>Desulfobulbales</taxon>
        <taxon>Desulfocapsaceae</taxon>
        <taxon>Desulfocapsa</taxon>
    </lineage>
</organism>
<keyword evidence="1" id="KW-0547">Nucleotide-binding</keyword>
<dbReference type="GO" id="GO:0000160">
    <property type="term" value="P:phosphorelay signal transduction system"/>
    <property type="evidence" value="ECO:0007669"/>
    <property type="project" value="InterPro"/>
</dbReference>
<name>M1PHS2_DESSD</name>
<dbReference type="Pfam" id="PF00072">
    <property type="entry name" value="Response_reg"/>
    <property type="match status" value="1"/>
</dbReference>
<dbReference type="InterPro" id="IPR011006">
    <property type="entry name" value="CheY-like_superfamily"/>
</dbReference>
<dbReference type="InterPro" id="IPR001789">
    <property type="entry name" value="Sig_transdc_resp-reg_receiver"/>
</dbReference>
<dbReference type="Gene3D" id="1.10.10.60">
    <property type="entry name" value="Homeodomain-like"/>
    <property type="match status" value="1"/>
</dbReference>
<dbReference type="InterPro" id="IPR025662">
    <property type="entry name" value="Sigma_54_int_dom_ATP-bd_1"/>
</dbReference>
<dbReference type="PROSITE" id="PS50045">
    <property type="entry name" value="SIGMA54_INTERACT_4"/>
    <property type="match status" value="1"/>
</dbReference>
<gene>
    <name evidence="8" type="ordered locus">UWK_02614</name>
</gene>
<dbReference type="GO" id="GO:0006355">
    <property type="term" value="P:regulation of DNA-templated transcription"/>
    <property type="evidence" value="ECO:0007669"/>
    <property type="project" value="InterPro"/>
</dbReference>
<evidence type="ECO:0000256" key="3">
    <source>
        <dbReference type="ARBA" id="ARBA00023015"/>
    </source>
</evidence>
<protein>
    <submittedName>
        <fullName evidence="8">CheY-like receiver, AAA-type ATPase and DNA-binding domain-containing response regulator</fullName>
    </submittedName>
</protein>
<dbReference type="SUPFAM" id="SSF46689">
    <property type="entry name" value="Homeodomain-like"/>
    <property type="match status" value="1"/>
</dbReference>
<keyword evidence="3" id="KW-0805">Transcription regulation</keyword>